<feature type="transmembrane region" description="Helical" evidence="1">
    <location>
        <begin position="50"/>
        <end position="72"/>
    </location>
</feature>
<keyword evidence="1" id="KW-1133">Transmembrane helix</keyword>
<sequence length="273" mass="29274">MTGRLLAVAPLAFELTWDPFMRGFLAVVVGVIVLCGSTYLLLGTNVGSRLGFLIAFAGLMGWMTIMGLQWWVYGIGLVGDVPTWKPIEIVAGDDEADTRASQLRDVHDLTTWEEVPEGDTRRGEIQAAADEALVSEESSAAPFEETGDYQALDVYERGGKDGIAKRLPGPHPAHYAVVQVQEVVEVVTLTDPEEECPAGAQCIEFGTTPPRPQVDESALVHSVVMVRDLGNRRYPPALITIGSAILFGVTCSALHRRDKASDAARAGAPTASA</sequence>
<feature type="transmembrane region" description="Helical" evidence="1">
    <location>
        <begin position="20"/>
        <end position="43"/>
    </location>
</feature>
<proteinExistence type="predicted"/>
<reference evidence="2" key="1">
    <citation type="submission" date="2020-02" db="EMBL/GenBank/DDBJ databases">
        <authorList>
            <person name="Meier V. D."/>
        </authorList>
    </citation>
    <scope>NUCLEOTIDE SEQUENCE</scope>
    <source>
        <strain evidence="2">AVDCRST_MAG20</strain>
    </source>
</reference>
<evidence type="ECO:0000256" key="1">
    <source>
        <dbReference type="SAM" id="Phobius"/>
    </source>
</evidence>
<dbReference type="AlphaFoldDB" id="A0A6J4HHL0"/>
<organism evidence="2">
    <name type="scientific">uncultured Acidimicrobiales bacterium</name>
    <dbReference type="NCBI Taxonomy" id="310071"/>
    <lineage>
        <taxon>Bacteria</taxon>
        <taxon>Bacillati</taxon>
        <taxon>Actinomycetota</taxon>
        <taxon>Acidimicrobiia</taxon>
        <taxon>Acidimicrobiales</taxon>
        <taxon>environmental samples</taxon>
    </lineage>
</organism>
<dbReference type="EMBL" id="CADCSY010000035">
    <property type="protein sequence ID" value="CAA9223822.1"/>
    <property type="molecule type" value="Genomic_DNA"/>
</dbReference>
<accession>A0A6J4HHL0</accession>
<evidence type="ECO:0000313" key="2">
    <source>
        <dbReference type="EMBL" id="CAA9223822.1"/>
    </source>
</evidence>
<name>A0A6J4HHL0_9ACTN</name>
<keyword evidence="1" id="KW-0472">Membrane</keyword>
<gene>
    <name evidence="2" type="ORF">AVDCRST_MAG20-888</name>
</gene>
<keyword evidence="1" id="KW-0812">Transmembrane</keyword>
<protein>
    <submittedName>
        <fullName evidence="2">Uncharacterized protein</fullName>
    </submittedName>
</protein>